<name>A0A1L7WSP3_9HELO</name>
<dbReference type="OrthoDB" id="7464126at2759"/>
<sequence length="1516" mass="166346">MEGSNRFTMPSELSGGSQGNDTTYDVLPLFAAARCSRSCLRSMSGGRIFLARASATNGSPWCDPIYVFEAELQQTSTSVAFCLPSASAFAQYSSISKSLIKRILARSRRSKTRVVQASAPPPSPVESKIFGKDVSQNQLAVPKRSVPRSITPIKGECALYTLHDTSQNSYTPSEGQFPIDIVAVHGLDGGAQKTWTHPNNHYWLNDSLPNEFPGARIYSFGYPADVLFSREQSEIADFARALLEEVKGERITKEHQRRPLIFVCHSMGGIVVKKAFNISVVDKERYEIVRKAVPAIVFLATPHRGSDFADFFKGIAGLINAPIIGTAYTGKIRNDLIKSLSKHSTTLSEISQDFRGHTKEIKIFSFLETMSTPPLKVKVVDDMSGRLDVNTETAIPMPGCDHRTICRFSGNDDVNYKKVLRILKEIAIEATKNFMAELTAEDEPCLHSLSFQSMTSRQQETHLSSSQPHSCSWILSHPSLLSWVAGDSSANLLWIKGHPGTGKSALMSFLYHHYTISSTPNHKTIILSFFFHGNGTTLQKSELGMFRSLLHQIYKQSFEARKIILGCYQQRVKESGVCGKDWEWQVPELRELFTSIITTSPTSGSELRREKEVVIFIDALDESASTNGEKAAQQLMAYFHFLNTEVTKSRNTTRVRICISSRHYPVISQTFGVVINVEKENTSDIMAFVSQKLRLGVEDWNEKDHGERKSLEQALVQKAAGVFLWVKFRTEEVVKGLNDSVYSLKESEEMLKSKSNDLSALYSGILLTDIEAKYRPRALLFLQWVTLAERPLSLSELRYAMACDETILGDELECCENVRGFIDEDARMEKLTKSLSGGLAEVRSGTIQLFHQSVHDFLTEGGLSILYQVAKPSSKKKSDQEVMGESENRLSTSCLHYLRLEKTFVTACLSLQDIESTLIFVEYATKYWAIHAGRAERHGLDQVGVVRFFDEWGDAFDTWKIVCIAIARFDVRSPIIDEGLVHVAARWNLQSVLKCLLERDPALLNSVDENGNTPLHVGARFGHQEIVKILLDSRADLDATSLEDKAPLVLAAASGHQDVVKLLLKHAKARGDDRTGNALQAAASSGNTKLVALLLRAGAEINARSEKIETALQAACTDGKLEVVRLLLKNGADPNTHGGYFGTALQQALIGPDAARREIVDLLLGHGADINASAGLFGNALQKAASGWETDMLQKLLDAGANINAIEGKYGSALQAAASHHREENFRFLLERGADFEIQGGEAGCALHAASAAGCIEIVELLLDKGADVHIRGGKYDNVVQAASASVAPETVPWLLERGARADLKGGEYGNVLQAAIHIGNVELAKRFLAEGHDINETGGIHGTALQAAMMYCRDDFIEFLVEQGAEVNGDGGDYGSPLRAAISFGRAAIVRLLLRKGANPNQVLEERYSDPLQVAAAGGNLSIVEALIEYGADVTRQGGWFGNALGVAIVISGQKSIVQLLLDKGVDWTIRAGIYKNSLEAAKSTGNPNMANVLLYHPSWRSRLAAGKETSSENE</sequence>
<accession>A0A1L7WSP3</accession>
<evidence type="ECO:0000259" key="4">
    <source>
        <dbReference type="Pfam" id="PF24883"/>
    </source>
</evidence>
<dbReference type="SMART" id="SM00248">
    <property type="entry name" value="ANK"/>
    <property type="match status" value="15"/>
</dbReference>
<dbReference type="SUPFAM" id="SSF48403">
    <property type="entry name" value="Ankyrin repeat"/>
    <property type="match status" value="2"/>
</dbReference>
<dbReference type="Pfam" id="PF24883">
    <property type="entry name" value="NPHP3_N"/>
    <property type="match status" value="1"/>
</dbReference>
<dbReference type="InterPro" id="IPR002110">
    <property type="entry name" value="Ankyrin_rpt"/>
</dbReference>
<feature type="repeat" description="ANK" evidence="3">
    <location>
        <begin position="1010"/>
        <end position="1042"/>
    </location>
</feature>
<protein>
    <recommendedName>
        <fullName evidence="4">Nephrocystin 3-like N-terminal domain-containing protein</fullName>
    </recommendedName>
</protein>
<dbReference type="EMBL" id="FJOG01000007">
    <property type="protein sequence ID" value="CZR55791.1"/>
    <property type="molecule type" value="Genomic_DNA"/>
</dbReference>
<feature type="repeat" description="ANK" evidence="3">
    <location>
        <begin position="1374"/>
        <end position="1406"/>
    </location>
</feature>
<dbReference type="Proteomes" id="UP000184330">
    <property type="component" value="Unassembled WGS sequence"/>
</dbReference>
<dbReference type="Gene3D" id="3.40.50.1820">
    <property type="entry name" value="alpha/beta hydrolase"/>
    <property type="match status" value="1"/>
</dbReference>
<dbReference type="PANTHER" id="PTHR24198">
    <property type="entry name" value="ANKYRIN REPEAT AND PROTEIN KINASE DOMAIN-CONTAINING PROTEIN"/>
    <property type="match status" value="1"/>
</dbReference>
<evidence type="ECO:0000256" key="3">
    <source>
        <dbReference type="PROSITE-ProRule" id="PRU00023"/>
    </source>
</evidence>
<dbReference type="SUPFAM" id="SSF53474">
    <property type="entry name" value="alpha/beta-Hydrolases"/>
    <property type="match status" value="1"/>
</dbReference>
<feature type="repeat" description="ANK" evidence="3">
    <location>
        <begin position="1242"/>
        <end position="1274"/>
    </location>
</feature>
<dbReference type="InterPro" id="IPR036770">
    <property type="entry name" value="Ankyrin_rpt-contain_sf"/>
</dbReference>
<dbReference type="PROSITE" id="PS50297">
    <property type="entry name" value="ANK_REP_REGION"/>
    <property type="match status" value="6"/>
</dbReference>
<dbReference type="PROSITE" id="PS50088">
    <property type="entry name" value="ANK_REPEAT"/>
    <property type="match status" value="6"/>
</dbReference>
<keyword evidence="6" id="KW-1185">Reference proteome</keyword>
<evidence type="ECO:0000256" key="2">
    <source>
        <dbReference type="ARBA" id="ARBA00023043"/>
    </source>
</evidence>
<dbReference type="SUPFAM" id="SSF52540">
    <property type="entry name" value="P-loop containing nucleoside triphosphate hydrolases"/>
    <property type="match status" value="1"/>
</dbReference>
<feature type="repeat" description="ANK" evidence="3">
    <location>
        <begin position="1408"/>
        <end position="1440"/>
    </location>
</feature>
<dbReference type="Gene3D" id="1.25.40.20">
    <property type="entry name" value="Ankyrin repeat-containing domain"/>
    <property type="match status" value="4"/>
</dbReference>
<dbReference type="STRING" id="576137.A0A1L7WSP3"/>
<gene>
    <name evidence="5" type="ORF">PAC_05679</name>
</gene>
<proteinExistence type="predicted"/>
<feature type="repeat" description="ANK" evidence="3">
    <location>
        <begin position="1107"/>
        <end position="1139"/>
    </location>
</feature>
<dbReference type="Pfam" id="PF12796">
    <property type="entry name" value="Ank_2"/>
    <property type="match status" value="6"/>
</dbReference>
<dbReference type="Gene3D" id="3.40.50.300">
    <property type="entry name" value="P-loop containing nucleotide triphosphate hydrolases"/>
    <property type="match status" value="1"/>
</dbReference>
<evidence type="ECO:0000313" key="5">
    <source>
        <dbReference type="EMBL" id="CZR55791.1"/>
    </source>
</evidence>
<organism evidence="5 6">
    <name type="scientific">Phialocephala subalpina</name>
    <dbReference type="NCBI Taxonomy" id="576137"/>
    <lineage>
        <taxon>Eukaryota</taxon>
        <taxon>Fungi</taxon>
        <taxon>Dikarya</taxon>
        <taxon>Ascomycota</taxon>
        <taxon>Pezizomycotina</taxon>
        <taxon>Leotiomycetes</taxon>
        <taxon>Helotiales</taxon>
        <taxon>Mollisiaceae</taxon>
        <taxon>Phialocephala</taxon>
        <taxon>Phialocephala fortinii species complex</taxon>
    </lineage>
</organism>
<evidence type="ECO:0000256" key="1">
    <source>
        <dbReference type="ARBA" id="ARBA00022737"/>
    </source>
</evidence>
<dbReference type="PANTHER" id="PTHR24198:SF165">
    <property type="entry name" value="ANKYRIN REPEAT-CONTAINING PROTEIN-RELATED"/>
    <property type="match status" value="1"/>
</dbReference>
<dbReference type="InterPro" id="IPR029058">
    <property type="entry name" value="AB_hydrolase_fold"/>
</dbReference>
<feature type="domain" description="Nephrocystin 3-like N-terminal" evidence="4">
    <location>
        <begin position="470"/>
        <end position="662"/>
    </location>
</feature>
<reference evidence="5 6" key="1">
    <citation type="submission" date="2016-03" db="EMBL/GenBank/DDBJ databases">
        <authorList>
            <person name="Ploux O."/>
        </authorList>
    </citation>
    <scope>NUCLEOTIDE SEQUENCE [LARGE SCALE GENOMIC DNA]</scope>
    <source>
        <strain evidence="5 6">UAMH 11012</strain>
    </source>
</reference>
<feature type="repeat" description="ANK" evidence="3">
    <location>
        <begin position="1074"/>
        <end position="1106"/>
    </location>
</feature>
<keyword evidence="1" id="KW-0677">Repeat</keyword>
<dbReference type="PRINTS" id="PR01415">
    <property type="entry name" value="ANKYRIN"/>
</dbReference>
<dbReference type="InterPro" id="IPR056884">
    <property type="entry name" value="NPHP3-like_N"/>
</dbReference>
<evidence type="ECO:0000313" key="6">
    <source>
        <dbReference type="Proteomes" id="UP000184330"/>
    </source>
</evidence>
<keyword evidence="2 3" id="KW-0040">ANK repeat</keyword>
<dbReference type="InterPro" id="IPR027417">
    <property type="entry name" value="P-loop_NTPase"/>
</dbReference>